<feature type="region of interest" description="Disordered" evidence="1">
    <location>
        <begin position="21"/>
        <end position="146"/>
    </location>
</feature>
<keyword evidence="2" id="KW-1133">Transmembrane helix</keyword>
<feature type="compositionally biased region" description="Polar residues" evidence="1">
    <location>
        <begin position="116"/>
        <end position="135"/>
    </location>
</feature>
<feature type="compositionally biased region" description="Polar residues" evidence="1">
    <location>
        <begin position="261"/>
        <end position="273"/>
    </location>
</feature>
<feature type="compositionally biased region" description="Basic and acidic residues" evidence="1">
    <location>
        <begin position="38"/>
        <end position="72"/>
    </location>
</feature>
<name>A0ABR3VEP6_HUMIN</name>
<evidence type="ECO:0000256" key="1">
    <source>
        <dbReference type="SAM" id="MobiDB-lite"/>
    </source>
</evidence>
<protein>
    <submittedName>
        <fullName evidence="3">Uncharacterized protein</fullName>
    </submittedName>
</protein>
<feature type="region of interest" description="Disordered" evidence="1">
    <location>
        <begin position="261"/>
        <end position="286"/>
    </location>
</feature>
<proteinExistence type="predicted"/>
<feature type="transmembrane region" description="Helical" evidence="2">
    <location>
        <begin position="151"/>
        <end position="172"/>
    </location>
</feature>
<evidence type="ECO:0000313" key="4">
    <source>
        <dbReference type="Proteomes" id="UP001583172"/>
    </source>
</evidence>
<dbReference type="Proteomes" id="UP001583172">
    <property type="component" value="Unassembled WGS sequence"/>
</dbReference>
<feature type="region of interest" description="Disordered" evidence="1">
    <location>
        <begin position="349"/>
        <end position="368"/>
    </location>
</feature>
<reference evidence="3 4" key="1">
    <citation type="journal article" date="2024" name="Commun. Biol.">
        <title>Comparative genomic analysis of thermophilic fungi reveals convergent evolutionary adaptations and gene losses.</title>
        <authorList>
            <person name="Steindorff A.S."/>
            <person name="Aguilar-Pontes M.V."/>
            <person name="Robinson A.J."/>
            <person name="Andreopoulos B."/>
            <person name="LaButti K."/>
            <person name="Kuo A."/>
            <person name="Mondo S."/>
            <person name="Riley R."/>
            <person name="Otillar R."/>
            <person name="Haridas S."/>
            <person name="Lipzen A."/>
            <person name="Grimwood J."/>
            <person name="Schmutz J."/>
            <person name="Clum A."/>
            <person name="Reid I.D."/>
            <person name="Moisan M.C."/>
            <person name="Butler G."/>
            <person name="Nguyen T.T.M."/>
            <person name="Dewar K."/>
            <person name="Conant G."/>
            <person name="Drula E."/>
            <person name="Henrissat B."/>
            <person name="Hansel C."/>
            <person name="Singer S."/>
            <person name="Hutchinson M.I."/>
            <person name="de Vries R.P."/>
            <person name="Natvig D.O."/>
            <person name="Powell A.J."/>
            <person name="Tsang A."/>
            <person name="Grigoriev I.V."/>
        </authorList>
    </citation>
    <scope>NUCLEOTIDE SEQUENCE [LARGE SCALE GENOMIC DNA]</scope>
    <source>
        <strain evidence="3 4">CBS 620.91</strain>
    </source>
</reference>
<comment type="caution">
    <text evidence="3">The sequence shown here is derived from an EMBL/GenBank/DDBJ whole genome shotgun (WGS) entry which is preliminary data.</text>
</comment>
<keyword evidence="2" id="KW-0472">Membrane</keyword>
<feature type="region of interest" description="Disordered" evidence="1">
    <location>
        <begin position="304"/>
        <end position="334"/>
    </location>
</feature>
<dbReference type="EMBL" id="JAZGSY010000132">
    <property type="protein sequence ID" value="KAL1839987.1"/>
    <property type="molecule type" value="Genomic_DNA"/>
</dbReference>
<keyword evidence="4" id="KW-1185">Reference proteome</keyword>
<gene>
    <name evidence="3" type="ORF">VTJ49DRAFT_950</name>
</gene>
<feature type="region of interest" description="Disordered" evidence="1">
    <location>
        <begin position="188"/>
        <end position="243"/>
    </location>
</feature>
<feature type="compositionally biased region" description="Pro residues" evidence="1">
    <location>
        <begin position="206"/>
        <end position="225"/>
    </location>
</feature>
<evidence type="ECO:0000313" key="3">
    <source>
        <dbReference type="EMBL" id="KAL1839987.1"/>
    </source>
</evidence>
<keyword evidence="2" id="KW-0812">Transmembrane</keyword>
<feature type="compositionally biased region" description="Low complexity" evidence="1">
    <location>
        <begin position="73"/>
        <end position="108"/>
    </location>
</feature>
<accession>A0ABR3VEP6</accession>
<organism evidence="3 4">
    <name type="scientific">Humicola insolens</name>
    <name type="common">Soft-rot fungus</name>
    <dbReference type="NCBI Taxonomy" id="85995"/>
    <lineage>
        <taxon>Eukaryota</taxon>
        <taxon>Fungi</taxon>
        <taxon>Dikarya</taxon>
        <taxon>Ascomycota</taxon>
        <taxon>Pezizomycotina</taxon>
        <taxon>Sordariomycetes</taxon>
        <taxon>Sordariomycetidae</taxon>
        <taxon>Sordariales</taxon>
        <taxon>Chaetomiaceae</taxon>
        <taxon>Mycothermus</taxon>
    </lineage>
</organism>
<evidence type="ECO:0000256" key="2">
    <source>
        <dbReference type="SAM" id="Phobius"/>
    </source>
</evidence>
<sequence length="399" mass="41005">MVVSGLRLGMDAPDSALVAAAGMADTPSAPSAPSVHDIVQENHDTEDNYLDDVRPRHADDHTSPCAAGDHDASAQADPAPDHPAAGSHSHHTAAASRAGSGSRPGPSGVVNAFDPSASTPPSSDKNAIDSSNGSNAGPGESKGSGGLSPGATAGLVVALILLLLLIFFAFRYRRRLRDAVSKFRGSRFDRIETPGPDNMGRQLITPVPPAGSPPPAGPSSAPPSQQPQQKPSAPPPMRQHGAPNTLLIPAAAARRDSNRVSIFSDTSTNTAGFTPSPVSPASSINNMNMGGNMHIAGAMLSPGAVHSSRPVQEPPDPRAARAQPHHVSRGSVSTISTVSAISAALSPGQMAWPMPPGTPPAIKHPDGGAAYIDFERQGETVVKITQPKRSHHHQRSGGY</sequence>